<protein>
    <submittedName>
        <fullName evidence="2">Uncharacterized protein</fullName>
    </submittedName>
</protein>
<dbReference type="AlphaFoldDB" id="A0A498MP39"/>
<sequence length="84" mass="9210">MIIKRSTKPSVLASDSKPPPAVITNTGMLRGKRARVLRHGSHLSKDGFDLPDSAKRCLSRPKSEVLGVTALQTDRWECRPSVSL</sequence>
<name>A0A498MP39_LABRO</name>
<dbReference type="Proteomes" id="UP000290572">
    <property type="component" value="Unassembled WGS sequence"/>
</dbReference>
<dbReference type="EMBL" id="QBIY01012612">
    <property type="protein sequence ID" value="RXN21573.1"/>
    <property type="molecule type" value="Genomic_DNA"/>
</dbReference>
<evidence type="ECO:0000313" key="3">
    <source>
        <dbReference type="Proteomes" id="UP000290572"/>
    </source>
</evidence>
<reference evidence="2 3" key="1">
    <citation type="submission" date="2018-03" db="EMBL/GenBank/DDBJ databases">
        <title>Draft genome sequence of Rohu Carp (Labeo rohita).</title>
        <authorList>
            <person name="Das P."/>
            <person name="Kushwaha B."/>
            <person name="Joshi C.G."/>
            <person name="Kumar D."/>
            <person name="Nagpure N.S."/>
            <person name="Sahoo L."/>
            <person name="Das S.P."/>
            <person name="Bit A."/>
            <person name="Patnaik S."/>
            <person name="Meher P.K."/>
            <person name="Jayasankar P."/>
            <person name="Koringa P.G."/>
            <person name="Patel N.V."/>
            <person name="Hinsu A.T."/>
            <person name="Kumar R."/>
            <person name="Pandey M."/>
            <person name="Agarwal S."/>
            <person name="Srivastava S."/>
            <person name="Singh M."/>
            <person name="Iquebal M.A."/>
            <person name="Jaiswal S."/>
            <person name="Angadi U.B."/>
            <person name="Kumar N."/>
            <person name="Raza M."/>
            <person name="Shah T.M."/>
            <person name="Rai A."/>
            <person name="Jena J.K."/>
        </authorList>
    </citation>
    <scope>NUCLEOTIDE SEQUENCE [LARGE SCALE GENOMIC DNA]</scope>
    <source>
        <strain evidence="2">DASCIFA01</strain>
        <tissue evidence="2">Testis</tissue>
    </source>
</reference>
<feature type="region of interest" description="Disordered" evidence="1">
    <location>
        <begin position="1"/>
        <end position="25"/>
    </location>
</feature>
<gene>
    <name evidence="2" type="ORF">ROHU_024152</name>
</gene>
<keyword evidence="3" id="KW-1185">Reference proteome</keyword>
<comment type="caution">
    <text evidence="2">The sequence shown here is derived from an EMBL/GenBank/DDBJ whole genome shotgun (WGS) entry which is preliminary data.</text>
</comment>
<accession>A0A498MP39</accession>
<proteinExistence type="predicted"/>
<organism evidence="2 3">
    <name type="scientific">Labeo rohita</name>
    <name type="common">Indian major carp</name>
    <name type="synonym">Cyprinus rohita</name>
    <dbReference type="NCBI Taxonomy" id="84645"/>
    <lineage>
        <taxon>Eukaryota</taxon>
        <taxon>Metazoa</taxon>
        <taxon>Chordata</taxon>
        <taxon>Craniata</taxon>
        <taxon>Vertebrata</taxon>
        <taxon>Euteleostomi</taxon>
        <taxon>Actinopterygii</taxon>
        <taxon>Neopterygii</taxon>
        <taxon>Teleostei</taxon>
        <taxon>Ostariophysi</taxon>
        <taxon>Cypriniformes</taxon>
        <taxon>Cyprinidae</taxon>
        <taxon>Labeoninae</taxon>
        <taxon>Labeonini</taxon>
        <taxon>Labeo</taxon>
    </lineage>
</organism>
<evidence type="ECO:0000313" key="2">
    <source>
        <dbReference type="EMBL" id="RXN21573.1"/>
    </source>
</evidence>
<evidence type="ECO:0000256" key="1">
    <source>
        <dbReference type="SAM" id="MobiDB-lite"/>
    </source>
</evidence>